<keyword evidence="1" id="KW-0812">Transmembrane</keyword>
<feature type="transmembrane region" description="Helical" evidence="1">
    <location>
        <begin position="20"/>
        <end position="43"/>
    </location>
</feature>
<dbReference type="Proteomes" id="UP001500506">
    <property type="component" value="Unassembled WGS sequence"/>
</dbReference>
<dbReference type="PANTHER" id="PTHR37305">
    <property type="entry name" value="INTEGRAL MEMBRANE PROTEIN-RELATED"/>
    <property type="match status" value="1"/>
</dbReference>
<gene>
    <name evidence="2" type="ORF">GCM10009747_29170</name>
</gene>
<name>A0ABP4X3C6_9MICO</name>
<accession>A0ABP4X3C6</accession>
<sequence>MSAIGIAVAVETRKAVASRVVPWTTGILAGGLAALTSGLLAAASAGDERVLARLGPLAEADGWALLVGTAAQILAAGGFGACGILIAWLYGREFADGTVAALFALPVRRSSIALGKLVVYLAWAAIMAIALTLMLALLGLAAGLPATDPDGAVQLLRIPLLTMLTALLAVPAGWIASLARSLLAGIAATIVLLVVAQVSAVLGVGSWVPLVAPALWAIDPESVPWPALVGVLIVPVVFGGATAITWARMQLDR</sequence>
<proteinExistence type="predicted"/>
<dbReference type="EMBL" id="BAAANH010000006">
    <property type="protein sequence ID" value="GAA1766975.1"/>
    <property type="molecule type" value="Genomic_DNA"/>
</dbReference>
<comment type="caution">
    <text evidence="2">The sequence shown here is derived from an EMBL/GenBank/DDBJ whole genome shotgun (WGS) entry which is preliminary data.</text>
</comment>
<keyword evidence="3" id="KW-1185">Reference proteome</keyword>
<feature type="transmembrane region" description="Helical" evidence="1">
    <location>
        <begin position="117"/>
        <end position="144"/>
    </location>
</feature>
<protein>
    <recommendedName>
        <fullName evidence="4">ABC transporter permease</fullName>
    </recommendedName>
</protein>
<feature type="transmembrane region" description="Helical" evidence="1">
    <location>
        <begin position="225"/>
        <end position="247"/>
    </location>
</feature>
<evidence type="ECO:0000313" key="3">
    <source>
        <dbReference type="Proteomes" id="UP001500506"/>
    </source>
</evidence>
<evidence type="ECO:0000313" key="2">
    <source>
        <dbReference type="EMBL" id="GAA1766975.1"/>
    </source>
</evidence>
<keyword evidence="1" id="KW-1133">Transmembrane helix</keyword>
<organism evidence="2 3">
    <name type="scientific">Agromyces humatus</name>
    <dbReference type="NCBI Taxonomy" id="279573"/>
    <lineage>
        <taxon>Bacteria</taxon>
        <taxon>Bacillati</taxon>
        <taxon>Actinomycetota</taxon>
        <taxon>Actinomycetes</taxon>
        <taxon>Micrococcales</taxon>
        <taxon>Microbacteriaceae</taxon>
        <taxon>Agromyces</taxon>
    </lineage>
</organism>
<dbReference type="RefSeq" id="WP_232498095.1">
    <property type="nucleotide sequence ID" value="NZ_BAAANH010000006.1"/>
</dbReference>
<keyword evidence="1" id="KW-0472">Membrane</keyword>
<evidence type="ECO:0008006" key="4">
    <source>
        <dbReference type="Google" id="ProtNLM"/>
    </source>
</evidence>
<dbReference type="PANTHER" id="PTHR37305:SF1">
    <property type="entry name" value="MEMBRANE PROTEIN"/>
    <property type="match status" value="1"/>
</dbReference>
<reference evidence="3" key="1">
    <citation type="journal article" date="2019" name="Int. J. Syst. Evol. Microbiol.">
        <title>The Global Catalogue of Microorganisms (GCM) 10K type strain sequencing project: providing services to taxonomists for standard genome sequencing and annotation.</title>
        <authorList>
            <consortium name="The Broad Institute Genomics Platform"/>
            <consortium name="The Broad Institute Genome Sequencing Center for Infectious Disease"/>
            <person name="Wu L."/>
            <person name="Ma J."/>
        </authorList>
    </citation>
    <scope>NUCLEOTIDE SEQUENCE [LARGE SCALE GENOMIC DNA]</scope>
    <source>
        <strain evidence="3">JCM 14319</strain>
    </source>
</reference>
<evidence type="ECO:0000256" key="1">
    <source>
        <dbReference type="SAM" id="Phobius"/>
    </source>
</evidence>
<feature type="transmembrane region" description="Helical" evidence="1">
    <location>
        <begin position="156"/>
        <end position="175"/>
    </location>
</feature>
<feature type="transmembrane region" description="Helical" evidence="1">
    <location>
        <begin position="63"/>
        <end position="90"/>
    </location>
</feature>
<feature type="transmembrane region" description="Helical" evidence="1">
    <location>
        <begin position="182"/>
        <end position="205"/>
    </location>
</feature>
<dbReference type="Pfam" id="PF12730">
    <property type="entry name" value="ABC2_membrane_4"/>
    <property type="match status" value="1"/>
</dbReference>